<dbReference type="EMBL" id="JACCJB010000005">
    <property type="protein sequence ID" value="KAF6227373.1"/>
    <property type="molecule type" value="Genomic_DNA"/>
</dbReference>
<keyword evidence="12" id="KW-0833">Ubl conjugation pathway</keyword>
<evidence type="ECO:0000313" key="24">
    <source>
        <dbReference type="Proteomes" id="UP000593566"/>
    </source>
</evidence>
<dbReference type="GO" id="GO:0008270">
    <property type="term" value="F:zinc ion binding"/>
    <property type="evidence" value="ECO:0007669"/>
    <property type="project" value="UniProtKB-KW"/>
</dbReference>
<comment type="catalytic activity">
    <reaction evidence="1">
        <text>S-ubiquitinyl-[E2 ubiquitin-conjugating enzyme]-L-cysteine + [acceptor protein]-L-lysine = [E2 ubiquitin-conjugating enzyme]-L-cysteine + N(6)-ubiquitinyl-[acceptor protein]-L-lysine.</text>
        <dbReference type="EC" id="2.3.2.27"/>
    </reaction>
</comment>
<evidence type="ECO:0000256" key="16">
    <source>
        <dbReference type="ARBA" id="ARBA00023136"/>
    </source>
</evidence>
<evidence type="ECO:0000256" key="15">
    <source>
        <dbReference type="ARBA" id="ARBA00022989"/>
    </source>
</evidence>
<keyword evidence="7" id="KW-0962">Peroxisome biogenesis</keyword>
<evidence type="ECO:0000256" key="14">
    <source>
        <dbReference type="ARBA" id="ARBA00022927"/>
    </source>
</evidence>
<feature type="region of interest" description="Disordered" evidence="20">
    <location>
        <begin position="431"/>
        <end position="489"/>
    </location>
</feature>
<dbReference type="InterPro" id="IPR017907">
    <property type="entry name" value="Znf_RING_CS"/>
</dbReference>
<dbReference type="InterPro" id="IPR006845">
    <property type="entry name" value="Pex_N"/>
</dbReference>
<keyword evidence="9 21" id="KW-0812">Transmembrane</keyword>
<sequence length="489" mass="54981">MATSNLPNDHVHDVPRSLTSDYAFPFAAAPDIIRSNQKDIYFQGVLFEQLSTILRRLYGSRFSHRYGSEARTFTELLYLGLTTVLGNRSLGEEYCDIYQIENQSRQLPAIGRRTGYVLSAVLLPYTLSKLLPSLRSRIRLKIESNLSRAPKSPRASLYHRLQFYLLENLSTITSVSTSPICAIFLAVFYFTGSYYHLSKRLFGLRYIFSKRLAPSEQRVGYEVLGVLLVLQIVVQAYLHVQNTITTALPTEGSSAFLDDGVEIGLQSHQGTQEAGDLLEPSKSMEKADTSRNRISVTTHTPLPTSSLPRYDLSDPSCLAWLQPKQQRKCTLCLEPMKDPSSTTCGHTFCFTCILDWLGEKQECPLCRQRALSQHAEQACVVNWRVASKDGIPILVNVLLECFRCDYLQSQKISDFEQILHTVQSHQIKSCFPKKSQPRSRFGSSARSSGRSKATDHTFSGFQARPKGQGSFPPGPMANMTENARKKHLS</sequence>
<dbReference type="GO" id="GO:0005778">
    <property type="term" value="C:peroxisomal membrane"/>
    <property type="evidence" value="ECO:0007669"/>
    <property type="project" value="UniProtKB-SubCell"/>
</dbReference>
<dbReference type="PANTHER" id="PTHR23350:SF0">
    <property type="entry name" value="PEROXISOME BIOGENESIS FACTOR 10"/>
    <property type="match status" value="1"/>
</dbReference>
<dbReference type="Gene3D" id="3.30.40.10">
    <property type="entry name" value="Zinc/RING finger domain, C3HC4 (zinc finger)"/>
    <property type="match status" value="1"/>
</dbReference>
<evidence type="ECO:0000256" key="9">
    <source>
        <dbReference type="ARBA" id="ARBA00022692"/>
    </source>
</evidence>
<keyword evidence="11 19" id="KW-0863">Zinc-finger</keyword>
<keyword evidence="13" id="KW-0862">Zinc</keyword>
<evidence type="ECO:0000256" key="20">
    <source>
        <dbReference type="SAM" id="MobiDB-lite"/>
    </source>
</evidence>
<dbReference type="SMART" id="SM00184">
    <property type="entry name" value="RING"/>
    <property type="match status" value="1"/>
</dbReference>
<evidence type="ECO:0000256" key="2">
    <source>
        <dbReference type="ARBA" id="ARBA00004585"/>
    </source>
</evidence>
<dbReference type="GeneID" id="59337212"/>
<keyword evidence="8" id="KW-0808">Transferase</keyword>
<evidence type="ECO:0000256" key="7">
    <source>
        <dbReference type="ARBA" id="ARBA00022593"/>
    </source>
</evidence>
<dbReference type="InterPro" id="IPR025654">
    <property type="entry name" value="PEX2/10"/>
</dbReference>
<evidence type="ECO:0000259" key="22">
    <source>
        <dbReference type="PROSITE" id="PS50089"/>
    </source>
</evidence>
<feature type="region of interest" description="Disordered" evidence="20">
    <location>
        <begin position="271"/>
        <end position="291"/>
    </location>
</feature>
<evidence type="ECO:0000256" key="10">
    <source>
        <dbReference type="ARBA" id="ARBA00022723"/>
    </source>
</evidence>
<dbReference type="PROSITE" id="PS50089">
    <property type="entry name" value="ZF_RING_2"/>
    <property type="match status" value="1"/>
</dbReference>
<dbReference type="GO" id="GO:0016562">
    <property type="term" value="P:protein import into peroxisome matrix, receptor recycling"/>
    <property type="evidence" value="ECO:0007669"/>
    <property type="project" value="UniProtKB-ARBA"/>
</dbReference>
<comment type="pathway">
    <text evidence="3">Protein modification; protein ubiquitination.</text>
</comment>
<dbReference type="GO" id="GO:0016567">
    <property type="term" value="P:protein ubiquitination"/>
    <property type="evidence" value="ECO:0007669"/>
    <property type="project" value="UniProtKB-ARBA"/>
</dbReference>
<dbReference type="AlphaFoldDB" id="A0A8H6FGU4"/>
<comment type="subcellular location">
    <subcellularLocation>
        <location evidence="2">Peroxisome membrane</location>
        <topology evidence="2">Multi-pass membrane protein</topology>
    </subcellularLocation>
</comment>
<dbReference type="SUPFAM" id="SSF57850">
    <property type="entry name" value="RING/U-box"/>
    <property type="match status" value="1"/>
</dbReference>
<evidence type="ECO:0000256" key="13">
    <source>
        <dbReference type="ARBA" id="ARBA00022833"/>
    </source>
</evidence>
<organism evidence="23 24">
    <name type="scientific">Letharia lupina</name>
    <dbReference type="NCBI Taxonomy" id="560253"/>
    <lineage>
        <taxon>Eukaryota</taxon>
        <taxon>Fungi</taxon>
        <taxon>Dikarya</taxon>
        <taxon>Ascomycota</taxon>
        <taxon>Pezizomycotina</taxon>
        <taxon>Lecanoromycetes</taxon>
        <taxon>OSLEUM clade</taxon>
        <taxon>Lecanoromycetidae</taxon>
        <taxon>Lecanorales</taxon>
        <taxon>Lecanorineae</taxon>
        <taxon>Parmeliaceae</taxon>
        <taxon>Letharia</taxon>
    </lineage>
</organism>
<gene>
    <name evidence="23" type="ORF">HO133_008817</name>
</gene>
<evidence type="ECO:0000256" key="5">
    <source>
        <dbReference type="ARBA" id="ARBA00012483"/>
    </source>
</evidence>
<evidence type="ECO:0000256" key="21">
    <source>
        <dbReference type="SAM" id="Phobius"/>
    </source>
</evidence>
<feature type="transmembrane region" description="Helical" evidence="21">
    <location>
        <begin position="219"/>
        <end position="238"/>
    </location>
</feature>
<keyword evidence="10" id="KW-0479">Metal-binding</keyword>
<dbReference type="EC" id="2.3.2.27" evidence="5"/>
<keyword evidence="16 21" id="KW-0472">Membrane</keyword>
<dbReference type="Proteomes" id="UP000593566">
    <property type="component" value="Unassembled WGS sequence"/>
</dbReference>
<evidence type="ECO:0000256" key="3">
    <source>
        <dbReference type="ARBA" id="ARBA00004906"/>
    </source>
</evidence>
<evidence type="ECO:0000313" key="23">
    <source>
        <dbReference type="EMBL" id="KAF6227373.1"/>
    </source>
</evidence>
<keyword evidence="14" id="KW-0653">Protein transport</keyword>
<dbReference type="GO" id="GO:0061630">
    <property type="term" value="F:ubiquitin protein ligase activity"/>
    <property type="evidence" value="ECO:0007669"/>
    <property type="project" value="UniProtKB-EC"/>
</dbReference>
<dbReference type="PANTHER" id="PTHR23350">
    <property type="entry name" value="PEROXISOME ASSEMBLY PROTEIN 10"/>
    <property type="match status" value="1"/>
</dbReference>
<proteinExistence type="inferred from homology"/>
<comment type="caution">
    <text evidence="23">The sequence shown here is derived from an EMBL/GenBank/DDBJ whole genome shotgun (WGS) entry which is preliminary data.</text>
</comment>
<keyword evidence="24" id="KW-1185">Reference proteome</keyword>
<feature type="domain" description="RING-type" evidence="22">
    <location>
        <begin position="329"/>
        <end position="367"/>
    </location>
</feature>
<evidence type="ECO:0000256" key="12">
    <source>
        <dbReference type="ARBA" id="ARBA00022786"/>
    </source>
</evidence>
<evidence type="ECO:0000256" key="6">
    <source>
        <dbReference type="ARBA" id="ARBA00022448"/>
    </source>
</evidence>
<reference evidence="23 24" key="1">
    <citation type="journal article" date="2020" name="Genomics">
        <title>Complete, high-quality genomes from long-read metagenomic sequencing of two wolf lichen thalli reveals enigmatic genome architecture.</title>
        <authorList>
            <person name="McKenzie S.K."/>
            <person name="Walston R.F."/>
            <person name="Allen J.L."/>
        </authorList>
    </citation>
    <scope>NUCLEOTIDE SEQUENCE [LARGE SCALE GENOMIC DNA]</scope>
    <source>
        <strain evidence="23">WasteWater1</strain>
    </source>
</reference>
<feature type="compositionally biased region" description="Low complexity" evidence="20">
    <location>
        <begin position="438"/>
        <end position="451"/>
    </location>
</feature>
<evidence type="ECO:0000256" key="4">
    <source>
        <dbReference type="ARBA" id="ARBA00008704"/>
    </source>
</evidence>
<dbReference type="Pfam" id="PF04757">
    <property type="entry name" value="Pex2_Pex12"/>
    <property type="match status" value="1"/>
</dbReference>
<dbReference type="CDD" id="cd16527">
    <property type="entry name" value="RING-HC_PEX10"/>
    <property type="match status" value="1"/>
</dbReference>
<evidence type="ECO:0000256" key="17">
    <source>
        <dbReference type="ARBA" id="ARBA00023140"/>
    </source>
</evidence>
<evidence type="ECO:0000256" key="19">
    <source>
        <dbReference type="PROSITE-ProRule" id="PRU00175"/>
    </source>
</evidence>
<evidence type="ECO:0000256" key="8">
    <source>
        <dbReference type="ARBA" id="ARBA00022679"/>
    </source>
</evidence>
<dbReference type="InterPro" id="IPR018957">
    <property type="entry name" value="Znf_C3HC4_RING-type"/>
</dbReference>
<dbReference type="RefSeq" id="XP_037155681.1">
    <property type="nucleotide sequence ID" value="XM_037299680.1"/>
</dbReference>
<name>A0A8H6FGU4_9LECA</name>
<feature type="transmembrane region" description="Helical" evidence="21">
    <location>
        <begin position="177"/>
        <end position="198"/>
    </location>
</feature>
<evidence type="ECO:0000256" key="18">
    <source>
        <dbReference type="ARBA" id="ARBA00041230"/>
    </source>
</evidence>
<keyword evidence="17" id="KW-0576">Peroxisome</keyword>
<dbReference type="InterPro" id="IPR013083">
    <property type="entry name" value="Znf_RING/FYVE/PHD"/>
</dbReference>
<dbReference type="PROSITE" id="PS00518">
    <property type="entry name" value="ZF_RING_1"/>
    <property type="match status" value="1"/>
</dbReference>
<comment type="similarity">
    <text evidence="4">Belongs to the pex2/pex10/pex12 family.</text>
</comment>
<keyword evidence="6" id="KW-0813">Transport</keyword>
<accession>A0A8H6FGU4</accession>
<keyword evidence="15 21" id="KW-1133">Transmembrane helix</keyword>
<dbReference type="InterPro" id="IPR001841">
    <property type="entry name" value="Znf_RING"/>
</dbReference>
<evidence type="ECO:0000256" key="1">
    <source>
        <dbReference type="ARBA" id="ARBA00000900"/>
    </source>
</evidence>
<dbReference type="Pfam" id="PF00097">
    <property type="entry name" value="zf-C3HC4"/>
    <property type="match status" value="1"/>
</dbReference>
<protein>
    <recommendedName>
        <fullName evidence="5">RING-type E3 ubiquitin transferase</fullName>
        <ecNumber evidence="5">2.3.2.27</ecNumber>
    </recommendedName>
    <alternativeName>
        <fullName evidence="18">Peroxin-10</fullName>
    </alternativeName>
</protein>
<evidence type="ECO:0000256" key="11">
    <source>
        <dbReference type="ARBA" id="ARBA00022771"/>
    </source>
</evidence>
<feature type="compositionally biased region" description="Basic and acidic residues" evidence="20">
    <location>
        <begin position="282"/>
        <end position="291"/>
    </location>
</feature>